<feature type="transmembrane region" description="Helical" evidence="1">
    <location>
        <begin position="166"/>
        <end position="188"/>
    </location>
</feature>
<organism evidence="2 3">
    <name type="scientific">Fulvitalea axinellae</name>
    <dbReference type="NCBI Taxonomy" id="1182444"/>
    <lineage>
        <taxon>Bacteria</taxon>
        <taxon>Pseudomonadati</taxon>
        <taxon>Bacteroidota</taxon>
        <taxon>Cytophagia</taxon>
        <taxon>Cytophagales</taxon>
        <taxon>Persicobacteraceae</taxon>
        <taxon>Fulvitalea</taxon>
    </lineage>
</organism>
<evidence type="ECO:0000313" key="2">
    <source>
        <dbReference type="EMBL" id="BDD10370.1"/>
    </source>
</evidence>
<evidence type="ECO:0000313" key="3">
    <source>
        <dbReference type="Proteomes" id="UP001348817"/>
    </source>
</evidence>
<feature type="transmembrane region" description="Helical" evidence="1">
    <location>
        <begin position="104"/>
        <end position="123"/>
    </location>
</feature>
<dbReference type="Proteomes" id="UP001348817">
    <property type="component" value="Chromosome"/>
</dbReference>
<name>A0AAU9CM09_9BACT</name>
<dbReference type="RefSeq" id="WP_338391930.1">
    <property type="nucleotide sequence ID" value="NZ_AP025314.1"/>
</dbReference>
<reference evidence="2 3" key="1">
    <citation type="submission" date="2021-12" db="EMBL/GenBank/DDBJ databases">
        <title>Genome sequencing of bacteria with rrn-lacking chromosome and rrn-plasmid.</title>
        <authorList>
            <person name="Anda M."/>
            <person name="Iwasaki W."/>
        </authorList>
    </citation>
    <scope>NUCLEOTIDE SEQUENCE [LARGE SCALE GENOMIC DNA]</scope>
    <source>
        <strain evidence="2 3">DSM 100852</strain>
    </source>
</reference>
<keyword evidence="1" id="KW-0812">Transmembrane</keyword>
<protein>
    <submittedName>
        <fullName evidence="2">Uncharacterized protein</fullName>
    </submittedName>
</protein>
<feature type="transmembrane region" description="Helical" evidence="1">
    <location>
        <begin position="135"/>
        <end position="154"/>
    </location>
</feature>
<gene>
    <name evidence="2" type="ORF">FUAX_28020</name>
</gene>
<dbReference type="EMBL" id="AP025314">
    <property type="protein sequence ID" value="BDD10370.1"/>
    <property type="molecule type" value="Genomic_DNA"/>
</dbReference>
<feature type="transmembrane region" description="Helical" evidence="1">
    <location>
        <begin position="38"/>
        <end position="61"/>
    </location>
</feature>
<keyword evidence="1" id="KW-1133">Transmembrane helix</keyword>
<keyword evidence="3" id="KW-1185">Reference proteome</keyword>
<evidence type="ECO:0000256" key="1">
    <source>
        <dbReference type="SAM" id="Phobius"/>
    </source>
</evidence>
<proteinExistence type="predicted"/>
<feature type="transmembrane region" description="Helical" evidence="1">
    <location>
        <begin position="6"/>
        <end position="26"/>
    </location>
</feature>
<keyword evidence="1" id="KW-0472">Membrane</keyword>
<feature type="transmembrane region" description="Helical" evidence="1">
    <location>
        <begin position="208"/>
        <end position="227"/>
    </location>
</feature>
<dbReference type="AlphaFoldDB" id="A0AAU9CM09"/>
<sequence>MLQISYFALLALILAMIFVGTSLTLKRMNTPPQKRKSILLKVTFGLIAWFAYVFTLSSTGFIESRDLPPRMPLLGILPTFLFTAFFLTTRRFDNFIKAIPASWLIYYQSFRIIVELIIWSTFLEGIIPKNTTFEGTNLDVMAGLTAPVVAYLVYNKRALPENFALAWNFASIAILAVTVFTFISTTFFPSIWANQYHIDIKAFASFPYVFIPTFFMPSAFFVHFVYVSKYFRKNSTKAKTALHAQS</sequence>
<accession>A0AAU9CM09</accession>
<dbReference type="KEGG" id="fax:FUAX_28020"/>
<feature type="transmembrane region" description="Helical" evidence="1">
    <location>
        <begin position="73"/>
        <end position="92"/>
    </location>
</feature>